<evidence type="ECO:0000313" key="1">
    <source>
        <dbReference type="EMBL" id="KAK7359683.1"/>
    </source>
</evidence>
<dbReference type="Proteomes" id="UP001367508">
    <property type="component" value="Unassembled WGS sequence"/>
</dbReference>
<reference evidence="1 2" key="1">
    <citation type="submission" date="2024-01" db="EMBL/GenBank/DDBJ databases">
        <title>The genomes of 5 underutilized Papilionoideae crops provide insights into root nodulation and disease resistanc.</title>
        <authorList>
            <person name="Jiang F."/>
        </authorList>
    </citation>
    <scope>NUCLEOTIDE SEQUENCE [LARGE SCALE GENOMIC DNA]</scope>
    <source>
        <strain evidence="1">LVBAO_FW01</strain>
        <tissue evidence="1">Leaves</tissue>
    </source>
</reference>
<name>A0AAN9MWF4_CANGL</name>
<accession>A0AAN9MWF4</accession>
<sequence length="168" mass="18844">MPMLTILWRSHLLKLDINGLVDIEKDLSGDDLDMLEFPHRAELADDTGRQCSEFLSFYCLQLPHRYLNKLGSPTLEKLLSMFFSTIKQTQRPVRLLASTDCYGQPRGYQYCKPFSGEETLYDNQIAGPAVLISNVFRLSFCVSKGIGIASRAIIIIYCSSSSSSSTTT</sequence>
<organism evidence="1 2">
    <name type="scientific">Canavalia gladiata</name>
    <name type="common">Sword bean</name>
    <name type="synonym">Dolichos gladiatus</name>
    <dbReference type="NCBI Taxonomy" id="3824"/>
    <lineage>
        <taxon>Eukaryota</taxon>
        <taxon>Viridiplantae</taxon>
        <taxon>Streptophyta</taxon>
        <taxon>Embryophyta</taxon>
        <taxon>Tracheophyta</taxon>
        <taxon>Spermatophyta</taxon>
        <taxon>Magnoliopsida</taxon>
        <taxon>eudicotyledons</taxon>
        <taxon>Gunneridae</taxon>
        <taxon>Pentapetalae</taxon>
        <taxon>rosids</taxon>
        <taxon>fabids</taxon>
        <taxon>Fabales</taxon>
        <taxon>Fabaceae</taxon>
        <taxon>Papilionoideae</taxon>
        <taxon>50 kb inversion clade</taxon>
        <taxon>NPAAA clade</taxon>
        <taxon>indigoferoid/millettioid clade</taxon>
        <taxon>Phaseoleae</taxon>
        <taxon>Canavalia</taxon>
    </lineage>
</organism>
<comment type="caution">
    <text evidence="1">The sequence shown here is derived from an EMBL/GenBank/DDBJ whole genome shotgun (WGS) entry which is preliminary data.</text>
</comment>
<evidence type="ECO:0000313" key="2">
    <source>
        <dbReference type="Proteomes" id="UP001367508"/>
    </source>
</evidence>
<proteinExistence type="predicted"/>
<keyword evidence="2" id="KW-1185">Reference proteome</keyword>
<gene>
    <name evidence="1" type="ORF">VNO77_01646</name>
</gene>
<dbReference type="AlphaFoldDB" id="A0AAN9MWF4"/>
<protein>
    <submittedName>
        <fullName evidence="1">Uncharacterized protein</fullName>
    </submittedName>
</protein>
<dbReference type="EMBL" id="JAYMYQ010000001">
    <property type="protein sequence ID" value="KAK7359683.1"/>
    <property type="molecule type" value="Genomic_DNA"/>
</dbReference>